<feature type="transmembrane region" description="Helical" evidence="1">
    <location>
        <begin position="112"/>
        <end position="142"/>
    </location>
</feature>
<dbReference type="NCBIfam" id="TIGR00791">
    <property type="entry name" value="gntP"/>
    <property type="match status" value="1"/>
</dbReference>
<feature type="transmembrane region" description="Helical" evidence="1">
    <location>
        <begin position="66"/>
        <end position="88"/>
    </location>
</feature>
<keyword evidence="1" id="KW-0472">Membrane</keyword>
<feature type="transmembrane region" description="Helical" evidence="1">
    <location>
        <begin position="12"/>
        <end position="31"/>
    </location>
</feature>
<dbReference type="PANTHER" id="PTHR30354">
    <property type="entry name" value="GNT FAMILY GLUCONATE TRANSPORTER"/>
    <property type="match status" value="1"/>
</dbReference>
<dbReference type="Proteomes" id="UP001519331">
    <property type="component" value="Unassembled WGS sequence"/>
</dbReference>
<name>A0ABS4T0P9_9MICC</name>
<feature type="transmembrane region" description="Helical" evidence="1">
    <location>
        <begin position="37"/>
        <end position="54"/>
    </location>
</feature>
<feature type="transmembrane region" description="Helical" evidence="1">
    <location>
        <begin position="149"/>
        <end position="167"/>
    </location>
</feature>
<proteinExistence type="predicted"/>
<dbReference type="PIRSF" id="PIRSF002746">
    <property type="entry name" value="Gluconate_transporter"/>
    <property type="match status" value="1"/>
</dbReference>
<organism evidence="2 3">
    <name type="scientific">Nesterenkonia lacusekhoensis</name>
    <dbReference type="NCBI Taxonomy" id="150832"/>
    <lineage>
        <taxon>Bacteria</taxon>
        <taxon>Bacillati</taxon>
        <taxon>Actinomycetota</taxon>
        <taxon>Actinomycetes</taxon>
        <taxon>Micrococcales</taxon>
        <taxon>Micrococcaceae</taxon>
        <taxon>Nesterenkonia</taxon>
    </lineage>
</organism>
<gene>
    <name evidence="2" type="ORF">JOF45_001052</name>
</gene>
<feature type="transmembrane region" description="Helical" evidence="1">
    <location>
        <begin position="317"/>
        <end position="338"/>
    </location>
</feature>
<feature type="transmembrane region" description="Helical" evidence="1">
    <location>
        <begin position="179"/>
        <end position="206"/>
    </location>
</feature>
<evidence type="ECO:0000313" key="2">
    <source>
        <dbReference type="EMBL" id="MBP2318033.1"/>
    </source>
</evidence>
<reference evidence="2 3" key="1">
    <citation type="submission" date="2021-03" db="EMBL/GenBank/DDBJ databases">
        <title>Sequencing the genomes of 1000 actinobacteria strains.</title>
        <authorList>
            <person name="Klenk H.-P."/>
        </authorList>
    </citation>
    <scope>NUCLEOTIDE SEQUENCE [LARGE SCALE GENOMIC DNA]</scope>
    <source>
        <strain evidence="2 3">DSM 12544</strain>
    </source>
</reference>
<keyword evidence="1" id="KW-0812">Transmembrane</keyword>
<feature type="transmembrane region" description="Helical" evidence="1">
    <location>
        <begin position="236"/>
        <end position="254"/>
    </location>
</feature>
<keyword evidence="1" id="KW-1133">Transmembrane helix</keyword>
<dbReference type="PANTHER" id="PTHR30354:SF25">
    <property type="entry name" value="INNER MEMBRANE PERMEASE YGBN"/>
    <property type="match status" value="1"/>
</dbReference>
<feature type="transmembrane region" description="Helical" evidence="1">
    <location>
        <begin position="274"/>
        <end position="297"/>
    </location>
</feature>
<comment type="caution">
    <text evidence="2">The sequence shown here is derived from an EMBL/GenBank/DDBJ whole genome shotgun (WGS) entry which is preliminary data.</text>
</comment>
<protein>
    <submittedName>
        <fullName evidence="2">GntP family gluconate:H+ symporter</fullName>
    </submittedName>
</protein>
<keyword evidence="3" id="KW-1185">Reference proteome</keyword>
<evidence type="ECO:0000313" key="3">
    <source>
        <dbReference type="Proteomes" id="UP001519331"/>
    </source>
</evidence>
<evidence type="ECO:0000256" key="1">
    <source>
        <dbReference type="SAM" id="Phobius"/>
    </source>
</evidence>
<feature type="transmembrane region" description="Helical" evidence="1">
    <location>
        <begin position="358"/>
        <end position="387"/>
    </location>
</feature>
<dbReference type="EMBL" id="JAGINX010000001">
    <property type="protein sequence ID" value="MBP2318033.1"/>
    <property type="molecule type" value="Genomic_DNA"/>
</dbReference>
<dbReference type="Pfam" id="PF02447">
    <property type="entry name" value="GntP_permease"/>
    <property type="match status" value="1"/>
</dbReference>
<dbReference type="RefSeq" id="WP_210048358.1">
    <property type="nucleotide sequence ID" value="NZ_JAGINX010000001.1"/>
</dbReference>
<sequence>MTLENWEQTMSAGPLLAIAAGSVAVLLILIIRFKIHAFLALLLVSLATAAVAGIPTGEIVGVLTDGFGSTLASVALLVGLGAMLGRIIEVSGGAKVLSDALIRRFGEDRAPFALGVASLLFGFPIFFDAGLVVMLPVVFAVGRRLGGSVLLYGLPVAGAFSVMHIFVPPHPGPVAAAEFFGANVGIILLVALPIAVITWYVTSYLFGLWAGRRLQLPIPSLLGQASEEAEQNPPRFSLVIAILLMPMVLIFFNTGLDTLSTAEVVTQEQTEQTWYGLLTSLGEVPVALALTLVVALVTLGTRGGRGLGGAQEVMDKALAPVCAVILITGAGGMLGSVLRESGIGEALSDSLDGVGIPMIAAGFIIAGVLRIAQGSATVALTATAGLLSAGVMDAGFNEVQLAAMVVSVAAGSVIASHVNDSGFWLMQRFFDMTVKQTLKTWTVLQTLIGVMGFGAAAAVFGLASAF</sequence>
<accession>A0ABS4T0P9</accession>
<dbReference type="InterPro" id="IPR003474">
    <property type="entry name" value="Glcn_transporter"/>
</dbReference>
<feature type="transmembrane region" description="Helical" evidence="1">
    <location>
        <begin position="438"/>
        <end position="463"/>
    </location>
</feature>